<sequence>MTEKNLRPLRPALRQSGVRLWRWFRKSREESPDREVRAGREEGEARQVLPEEVPVPGPEALEPVPSPAERLFSNKH</sequence>
<gene>
    <name evidence="2" type="ORF">C8P63_10816</name>
</gene>
<dbReference type="EMBL" id="QBKR01000008">
    <property type="protein sequence ID" value="PTX60707.1"/>
    <property type="molecule type" value="Genomic_DNA"/>
</dbReference>
<dbReference type="AlphaFoldDB" id="A0A2T6BXL3"/>
<evidence type="ECO:0000313" key="2">
    <source>
        <dbReference type="EMBL" id="PTX60707.1"/>
    </source>
</evidence>
<name>A0A2T6BXL3_9BACL</name>
<organism evidence="2 3">
    <name type="scientific">Melghirimyces profundicolus</name>
    <dbReference type="NCBI Taxonomy" id="1242148"/>
    <lineage>
        <taxon>Bacteria</taxon>
        <taxon>Bacillati</taxon>
        <taxon>Bacillota</taxon>
        <taxon>Bacilli</taxon>
        <taxon>Bacillales</taxon>
        <taxon>Thermoactinomycetaceae</taxon>
        <taxon>Melghirimyces</taxon>
    </lineage>
</organism>
<dbReference type="Proteomes" id="UP000244240">
    <property type="component" value="Unassembled WGS sequence"/>
</dbReference>
<feature type="region of interest" description="Disordered" evidence="1">
    <location>
        <begin position="31"/>
        <end position="76"/>
    </location>
</feature>
<comment type="caution">
    <text evidence="2">The sequence shown here is derived from an EMBL/GenBank/DDBJ whole genome shotgun (WGS) entry which is preliminary data.</text>
</comment>
<evidence type="ECO:0000256" key="1">
    <source>
        <dbReference type="SAM" id="MobiDB-lite"/>
    </source>
</evidence>
<evidence type="ECO:0000313" key="3">
    <source>
        <dbReference type="Proteomes" id="UP000244240"/>
    </source>
</evidence>
<accession>A0A2T6BXL3</accession>
<protein>
    <submittedName>
        <fullName evidence="2">Uncharacterized protein</fullName>
    </submittedName>
</protein>
<dbReference type="RefSeq" id="WP_108022659.1">
    <property type="nucleotide sequence ID" value="NZ_QBKR01000008.1"/>
</dbReference>
<keyword evidence="3" id="KW-1185">Reference proteome</keyword>
<feature type="compositionally biased region" description="Basic and acidic residues" evidence="1">
    <location>
        <begin position="31"/>
        <end position="45"/>
    </location>
</feature>
<feature type="compositionally biased region" description="Low complexity" evidence="1">
    <location>
        <begin position="46"/>
        <end position="63"/>
    </location>
</feature>
<proteinExistence type="predicted"/>
<reference evidence="2 3" key="1">
    <citation type="submission" date="2018-04" db="EMBL/GenBank/DDBJ databases">
        <title>Genomic Encyclopedia of Archaeal and Bacterial Type Strains, Phase II (KMG-II): from individual species to whole genera.</title>
        <authorList>
            <person name="Goeker M."/>
        </authorList>
    </citation>
    <scope>NUCLEOTIDE SEQUENCE [LARGE SCALE GENOMIC DNA]</scope>
    <source>
        <strain evidence="2 3">DSM 45787</strain>
    </source>
</reference>